<dbReference type="Pfam" id="PF02811">
    <property type="entry name" value="PHP"/>
    <property type="match status" value="1"/>
</dbReference>
<evidence type="ECO:0000256" key="6">
    <source>
        <dbReference type="ARBA" id="ARBA00023102"/>
    </source>
</evidence>
<gene>
    <name evidence="10" type="ORF">IAA16_09800</name>
</gene>
<dbReference type="InterPro" id="IPR004013">
    <property type="entry name" value="PHP_dom"/>
</dbReference>
<evidence type="ECO:0000256" key="4">
    <source>
        <dbReference type="ARBA" id="ARBA00022605"/>
    </source>
</evidence>
<comment type="similarity">
    <text evidence="2 8">Belongs to the PHP hydrolase family. HisK subfamily.</text>
</comment>
<comment type="caution">
    <text evidence="10">The sequence shown here is derived from an EMBL/GenBank/DDBJ whole genome shotgun (WGS) entry which is preliminary data.</text>
</comment>
<dbReference type="Proteomes" id="UP000823914">
    <property type="component" value="Unassembled WGS sequence"/>
</dbReference>
<proteinExistence type="inferred from homology"/>
<dbReference type="Gene3D" id="3.20.20.140">
    <property type="entry name" value="Metal-dependent hydrolases"/>
    <property type="match status" value="1"/>
</dbReference>
<evidence type="ECO:0000256" key="8">
    <source>
        <dbReference type="RuleBase" id="RU366003"/>
    </source>
</evidence>
<accession>A0A9E2NZP0</accession>
<dbReference type="PANTHER" id="PTHR21039:SF0">
    <property type="entry name" value="HISTIDINOL-PHOSPHATASE"/>
    <property type="match status" value="1"/>
</dbReference>
<evidence type="ECO:0000313" key="10">
    <source>
        <dbReference type="EMBL" id="MBU3850847.1"/>
    </source>
</evidence>
<dbReference type="CDD" id="cd12110">
    <property type="entry name" value="PHP_HisPPase_Hisj_like"/>
    <property type="match status" value="1"/>
</dbReference>
<dbReference type="InterPro" id="IPR010140">
    <property type="entry name" value="Histidinol_P_phosphatase_HisJ"/>
</dbReference>
<sequence>MKTNYHTHTDFCDGQASPEVMVQEAIKRNFAILGFSGHCCYPFAEDWHIQVSRLGEYMQEIRRLQETYKDSIEILLGFEADYLPPVTRPSHPWYKSQGLDYTIGSLHYVITPQGISTIDGPVEEVVKGIETLFSGNGRKFVENYYGLLREMIQEGGFDILGHLDCIRKRNALLHFFDESAPWYKAEIQETAKIIIQKGVIVEINTGGMFRKATQTPYPAFDILSLLCVRGVPVTVTSDTHSPQGLDFAFEETYRYAFQAGYRELVYLTREKGSVVQKFFPIELQQGLQF</sequence>
<dbReference type="InterPro" id="IPR016195">
    <property type="entry name" value="Pol/histidinol_Pase-like"/>
</dbReference>
<evidence type="ECO:0000256" key="3">
    <source>
        <dbReference type="ARBA" id="ARBA00013085"/>
    </source>
</evidence>
<comment type="catalytic activity">
    <reaction evidence="7 8">
        <text>L-histidinol phosphate + H2O = L-histidinol + phosphate</text>
        <dbReference type="Rhea" id="RHEA:14465"/>
        <dbReference type="ChEBI" id="CHEBI:15377"/>
        <dbReference type="ChEBI" id="CHEBI:43474"/>
        <dbReference type="ChEBI" id="CHEBI:57699"/>
        <dbReference type="ChEBI" id="CHEBI:57980"/>
        <dbReference type="EC" id="3.1.3.15"/>
    </reaction>
</comment>
<evidence type="ECO:0000256" key="7">
    <source>
        <dbReference type="ARBA" id="ARBA00049158"/>
    </source>
</evidence>
<evidence type="ECO:0000256" key="2">
    <source>
        <dbReference type="ARBA" id="ARBA00009152"/>
    </source>
</evidence>
<evidence type="ECO:0000259" key="9">
    <source>
        <dbReference type="Pfam" id="PF02811"/>
    </source>
</evidence>
<keyword evidence="4 8" id="KW-0028">Amino-acid biosynthesis</keyword>
<dbReference type="PANTHER" id="PTHR21039">
    <property type="entry name" value="HISTIDINOL PHOSPHATASE-RELATED"/>
    <property type="match status" value="1"/>
</dbReference>
<keyword evidence="6 8" id="KW-0368">Histidine biosynthesis</keyword>
<dbReference type="EC" id="3.1.3.15" evidence="3 8"/>
<feature type="domain" description="PHP" evidence="9">
    <location>
        <begin position="5"/>
        <end position="205"/>
    </location>
</feature>
<reference evidence="10" key="2">
    <citation type="submission" date="2021-04" db="EMBL/GenBank/DDBJ databases">
        <authorList>
            <person name="Gilroy R."/>
        </authorList>
    </citation>
    <scope>NUCLEOTIDE SEQUENCE</scope>
    <source>
        <strain evidence="10">Gambia15-2214</strain>
    </source>
</reference>
<evidence type="ECO:0000256" key="1">
    <source>
        <dbReference type="ARBA" id="ARBA00004970"/>
    </source>
</evidence>
<dbReference type="SUPFAM" id="SSF89550">
    <property type="entry name" value="PHP domain-like"/>
    <property type="match status" value="1"/>
</dbReference>
<dbReference type="AlphaFoldDB" id="A0A9E2NZP0"/>
<dbReference type="EMBL" id="JAHLFV010000225">
    <property type="protein sequence ID" value="MBU3850847.1"/>
    <property type="molecule type" value="Genomic_DNA"/>
</dbReference>
<organism evidence="10 11">
    <name type="scientific">Candidatus Treponema excrementipullorum</name>
    <dbReference type="NCBI Taxonomy" id="2838768"/>
    <lineage>
        <taxon>Bacteria</taxon>
        <taxon>Pseudomonadati</taxon>
        <taxon>Spirochaetota</taxon>
        <taxon>Spirochaetia</taxon>
        <taxon>Spirochaetales</taxon>
        <taxon>Treponemataceae</taxon>
        <taxon>Treponema</taxon>
    </lineage>
</organism>
<protein>
    <recommendedName>
        <fullName evidence="3 8">Histidinol-phosphatase</fullName>
        <shortName evidence="8">HolPase</shortName>
        <ecNumber evidence="3 8">3.1.3.15</ecNumber>
    </recommendedName>
</protein>
<dbReference type="GO" id="GO:0005737">
    <property type="term" value="C:cytoplasm"/>
    <property type="evidence" value="ECO:0007669"/>
    <property type="project" value="TreeGrafter"/>
</dbReference>
<comment type="pathway">
    <text evidence="1 8">Amino-acid biosynthesis; L-histidine biosynthesis; L-histidine from 5-phospho-alpha-D-ribose 1-diphosphate: step 8/9.</text>
</comment>
<reference evidence="10" key="1">
    <citation type="journal article" date="2021" name="PeerJ">
        <title>Extensive microbial diversity within the chicken gut microbiome revealed by metagenomics and culture.</title>
        <authorList>
            <person name="Gilroy R."/>
            <person name="Ravi A."/>
            <person name="Getino M."/>
            <person name="Pursley I."/>
            <person name="Horton D.L."/>
            <person name="Alikhan N.F."/>
            <person name="Baker D."/>
            <person name="Gharbi K."/>
            <person name="Hall N."/>
            <person name="Watson M."/>
            <person name="Adriaenssens E.M."/>
            <person name="Foster-Nyarko E."/>
            <person name="Jarju S."/>
            <person name="Secka A."/>
            <person name="Antonio M."/>
            <person name="Oren A."/>
            <person name="Chaudhuri R.R."/>
            <person name="La Ragione R."/>
            <person name="Hildebrand F."/>
            <person name="Pallen M.J."/>
        </authorList>
    </citation>
    <scope>NUCLEOTIDE SEQUENCE</scope>
    <source>
        <strain evidence="10">Gambia15-2214</strain>
    </source>
</reference>
<name>A0A9E2NZP0_9SPIR</name>
<evidence type="ECO:0000256" key="5">
    <source>
        <dbReference type="ARBA" id="ARBA00022801"/>
    </source>
</evidence>
<dbReference type="GO" id="GO:0004401">
    <property type="term" value="F:histidinol-phosphatase activity"/>
    <property type="evidence" value="ECO:0007669"/>
    <property type="project" value="UniProtKB-UniRule"/>
</dbReference>
<keyword evidence="5 8" id="KW-0378">Hydrolase</keyword>
<dbReference type="NCBIfam" id="TIGR01856">
    <property type="entry name" value="hisJ_fam"/>
    <property type="match status" value="1"/>
</dbReference>
<evidence type="ECO:0000313" key="11">
    <source>
        <dbReference type="Proteomes" id="UP000823914"/>
    </source>
</evidence>
<dbReference type="GO" id="GO:0000105">
    <property type="term" value="P:L-histidine biosynthetic process"/>
    <property type="evidence" value="ECO:0007669"/>
    <property type="project" value="UniProtKB-UniRule"/>
</dbReference>